<protein>
    <submittedName>
        <fullName evidence="1">Uncharacterized protein</fullName>
    </submittedName>
</protein>
<dbReference type="AlphaFoldDB" id="A0A2P2NKT2"/>
<reference evidence="1" key="1">
    <citation type="submission" date="2018-02" db="EMBL/GenBank/DDBJ databases">
        <title>Rhizophora mucronata_Transcriptome.</title>
        <authorList>
            <person name="Meera S.P."/>
            <person name="Sreeshan A."/>
            <person name="Augustine A."/>
        </authorList>
    </citation>
    <scope>NUCLEOTIDE SEQUENCE</scope>
    <source>
        <tissue evidence="1">Leaf</tissue>
    </source>
</reference>
<evidence type="ECO:0000313" key="1">
    <source>
        <dbReference type="EMBL" id="MBX43109.1"/>
    </source>
</evidence>
<accession>A0A2P2NKT2</accession>
<proteinExistence type="predicted"/>
<name>A0A2P2NKT2_RHIMU</name>
<sequence length="19" mass="2311">MIIHDMLWGSCQIFINFIE</sequence>
<dbReference type="EMBL" id="GGEC01062625">
    <property type="protein sequence ID" value="MBX43109.1"/>
    <property type="molecule type" value="Transcribed_RNA"/>
</dbReference>
<organism evidence="1">
    <name type="scientific">Rhizophora mucronata</name>
    <name type="common">Asiatic mangrove</name>
    <dbReference type="NCBI Taxonomy" id="61149"/>
    <lineage>
        <taxon>Eukaryota</taxon>
        <taxon>Viridiplantae</taxon>
        <taxon>Streptophyta</taxon>
        <taxon>Embryophyta</taxon>
        <taxon>Tracheophyta</taxon>
        <taxon>Spermatophyta</taxon>
        <taxon>Magnoliopsida</taxon>
        <taxon>eudicotyledons</taxon>
        <taxon>Gunneridae</taxon>
        <taxon>Pentapetalae</taxon>
        <taxon>rosids</taxon>
        <taxon>fabids</taxon>
        <taxon>Malpighiales</taxon>
        <taxon>Rhizophoraceae</taxon>
        <taxon>Rhizophora</taxon>
    </lineage>
</organism>